<name>A0A840PWL1_URETH</name>
<comment type="caution">
    <text evidence="2">The sequence shown here is derived from an EMBL/GenBank/DDBJ whole genome shotgun (WGS) entry which is preliminary data.</text>
</comment>
<dbReference type="InterPro" id="IPR013785">
    <property type="entry name" value="Aldolase_TIM"/>
</dbReference>
<keyword evidence="1 2" id="KW-0456">Lyase</keyword>
<dbReference type="PANTHER" id="PTHR12128">
    <property type="entry name" value="DIHYDRODIPICOLINATE SYNTHASE"/>
    <property type="match status" value="1"/>
</dbReference>
<evidence type="ECO:0000256" key="1">
    <source>
        <dbReference type="ARBA" id="ARBA00023239"/>
    </source>
</evidence>
<dbReference type="Gene3D" id="3.20.20.70">
    <property type="entry name" value="Aldolase class I"/>
    <property type="match status" value="1"/>
</dbReference>
<evidence type="ECO:0000313" key="2">
    <source>
        <dbReference type="EMBL" id="MBB5149684.1"/>
    </source>
</evidence>
<dbReference type="Proteomes" id="UP000557217">
    <property type="component" value="Unassembled WGS sequence"/>
</dbReference>
<dbReference type="GO" id="GO:0008840">
    <property type="term" value="F:4-hydroxy-tetrahydrodipicolinate synthase activity"/>
    <property type="evidence" value="ECO:0007669"/>
    <property type="project" value="TreeGrafter"/>
</dbReference>
<gene>
    <name evidence="2" type="ORF">HNR36_002076</name>
</gene>
<protein>
    <submittedName>
        <fullName evidence="2">Dihydrodipicolinate synthase/N-acetylneuraminate lyase</fullName>
    </submittedName>
</protein>
<evidence type="ECO:0000313" key="3">
    <source>
        <dbReference type="Proteomes" id="UP000557217"/>
    </source>
</evidence>
<dbReference type="AlphaFoldDB" id="A0A840PWL1"/>
<dbReference type="EMBL" id="JACHGZ010000026">
    <property type="protein sequence ID" value="MBB5149684.1"/>
    <property type="molecule type" value="Genomic_DNA"/>
</dbReference>
<reference evidence="2 3" key="1">
    <citation type="submission" date="2020-08" db="EMBL/GenBank/DDBJ databases">
        <title>Genomic Encyclopedia of Type Strains, Phase IV (KMG-IV): sequencing the most valuable type-strain genomes for metagenomic binning, comparative biology and taxonomic classification.</title>
        <authorList>
            <person name="Goeker M."/>
        </authorList>
    </citation>
    <scope>NUCLEOTIDE SEQUENCE [LARGE SCALE GENOMIC DNA]</scope>
    <source>
        <strain evidence="2 3">DSM 10633</strain>
    </source>
</reference>
<sequence length="348" mass="39911">MLRDVVKEKLMDGAFIPAHPLALFEDKSFDEESQRLLTRYYIESGVDGVAVGVHTTQFEIHQVFEFYQQVLKTAIEEISAHAKSDFIKIAGVSGEIEQAIKEAQFAKEIGYDLVLLSNNGLFHYTEEELLQRAREIASIIPIIGFYLQPAVGGRIFTTDFWKQFCEIPNAYAIKVAPFDRYLTIDVARAVLHSSRWNEIALYTGNDDSIIHDLFTVFEEEVDGEIRKKRFAGGLLGHWAVWTSKAVELFRSIKEEREKDVIHSKWMKIAQEVTHANAAFFDSHNHFKGSIAGINEVLRRQGLIRSNKCLSEREVLSKGQLELIDEVYKLYPHLHDDEFVKNFLNKQSV</sequence>
<dbReference type="Pfam" id="PF00701">
    <property type="entry name" value="DHDPS"/>
    <property type="match status" value="1"/>
</dbReference>
<dbReference type="CDD" id="cd00408">
    <property type="entry name" value="DHDPS-like"/>
    <property type="match status" value="1"/>
</dbReference>
<dbReference type="RefSeq" id="WP_168412598.1">
    <property type="nucleotide sequence ID" value="NZ_JAAXPW010000028.1"/>
</dbReference>
<dbReference type="InterPro" id="IPR002220">
    <property type="entry name" value="DapA-like"/>
</dbReference>
<accession>A0A840PWL1</accession>
<dbReference type="SMART" id="SM01130">
    <property type="entry name" value="DHDPS"/>
    <property type="match status" value="1"/>
</dbReference>
<proteinExistence type="predicted"/>
<dbReference type="SUPFAM" id="SSF51569">
    <property type="entry name" value="Aldolase"/>
    <property type="match status" value="1"/>
</dbReference>
<dbReference type="PANTHER" id="PTHR12128:SF51">
    <property type="entry name" value="BLL4205 PROTEIN"/>
    <property type="match status" value="1"/>
</dbReference>
<keyword evidence="3" id="KW-1185">Reference proteome</keyword>
<organism evidence="2 3">
    <name type="scientific">Ureibacillus thermosphaericus</name>
    <dbReference type="NCBI Taxonomy" id="51173"/>
    <lineage>
        <taxon>Bacteria</taxon>
        <taxon>Bacillati</taxon>
        <taxon>Bacillota</taxon>
        <taxon>Bacilli</taxon>
        <taxon>Bacillales</taxon>
        <taxon>Caryophanaceae</taxon>
        <taxon>Ureibacillus</taxon>
    </lineage>
</organism>